<gene>
    <name evidence="2" type="ORF">Ddye_010746</name>
</gene>
<dbReference type="EMBL" id="JANJYI010000003">
    <property type="protein sequence ID" value="KAK2657694.1"/>
    <property type="molecule type" value="Genomic_DNA"/>
</dbReference>
<sequence length="124" mass="13466">MVSWRLPDTGRYKLNCDAVIGKKSCKTGIGIVIRDKLGFVLASCSQSLSANFNLDTAKTMAIYKGIIFSKDCGLTLYVLESDVEMVVKRIAEGCPMDAISGTILTSIISMLDRSEVTSISHIPK</sequence>
<reference evidence="2" key="1">
    <citation type="journal article" date="2023" name="Plant J.">
        <title>Genome sequences and population genomics provide insights into the demographic history, inbreeding, and mutation load of two 'living fossil' tree species of Dipteronia.</title>
        <authorList>
            <person name="Feng Y."/>
            <person name="Comes H.P."/>
            <person name="Chen J."/>
            <person name="Zhu S."/>
            <person name="Lu R."/>
            <person name="Zhang X."/>
            <person name="Li P."/>
            <person name="Qiu J."/>
            <person name="Olsen K.M."/>
            <person name="Qiu Y."/>
        </authorList>
    </citation>
    <scope>NUCLEOTIDE SEQUENCE</scope>
    <source>
        <strain evidence="2">KIB01</strain>
    </source>
</reference>
<dbReference type="Pfam" id="PF13456">
    <property type="entry name" value="RVT_3"/>
    <property type="match status" value="1"/>
</dbReference>
<name>A0AAD9XDY6_9ROSI</name>
<evidence type="ECO:0000259" key="1">
    <source>
        <dbReference type="Pfam" id="PF13456"/>
    </source>
</evidence>
<organism evidence="2 3">
    <name type="scientific">Dipteronia dyeriana</name>
    <dbReference type="NCBI Taxonomy" id="168575"/>
    <lineage>
        <taxon>Eukaryota</taxon>
        <taxon>Viridiplantae</taxon>
        <taxon>Streptophyta</taxon>
        <taxon>Embryophyta</taxon>
        <taxon>Tracheophyta</taxon>
        <taxon>Spermatophyta</taxon>
        <taxon>Magnoliopsida</taxon>
        <taxon>eudicotyledons</taxon>
        <taxon>Gunneridae</taxon>
        <taxon>Pentapetalae</taxon>
        <taxon>rosids</taxon>
        <taxon>malvids</taxon>
        <taxon>Sapindales</taxon>
        <taxon>Sapindaceae</taxon>
        <taxon>Hippocastanoideae</taxon>
        <taxon>Acereae</taxon>
        <taxon>Dipteronia</taxon>
    </lineage>
</organism>
<accession>A0AAD9XDY6</accession>
<feature type="domain" description="RNase H type-1" evidence="1">
    <location>
        <begin position="15"/>
        <end position="123"/>
    </location>
</feature>
<evidence type="ECO:0000313" key="2">
    <source>
        <dbReference type="EMBL" id="KAK2657694.1"/>
    </source>
</evidence>
<dbReference type="PANTHER" id="PTHR47074">
    <property type="entry name" value="BNAC02G40300D PROTEIN"/>
    <property type="match status" value="1"/>
</dbReference>
<dbReference type="GO" id="GO:0003676">
    <property type="term" value="F:nucleic acid binding"/>
    <property type="evidence" value="ECO:0007669"/>
    <property type="project" value="InterPro"/>
</dbReference>
<comment type="caution">
    <text evidence="2">The sequence shown here is derived from an EMBL/GenBank/DDBJ whole genome shotgun (WGS) entry which is preliminary data.</text>
</comment>
<keyword evidence="3" id="KW-1185">Reference proteome</keyword>
<evidence type="ECO:0000313" key="3">
    <source>
        <dbReference type="Proteomes" id="UP001280121"/>
    </source>
</evidence>
<dbReference type="GO" id="GO:0004523">
    <property type="term" value="F:RNA-DNA hybrid ribonuclease activity"/>
    <property type="evidence" value="ECO:0007669"/>
    <property type="project" value="InterPro"/>
</dbReference>
<dbReference type="Proteomes" id="UP001280121">
    <property type="component" value="Unassembled WGS sequence"/>
</dbReference>
<dbReference type="PANTHER" id="PTHR47074:SF11">
    <property type="entry name" value="REVERSE TRANSCRIPTASE-LIKE PROTEIN"/>
    <property type="match status" value="1"/>
</dbReference>
<proteinExistence type="predicted"/>
<dbReference type="AlphaFoldDB" id="A0AAD9XDY6"/>
<dbReference type="InterPro" id="IPR052929">
    <property type="entry name" value="RNase_H-like_EbsB-rel"/>
</dbReference>
<protein>
    <recommendedName>
        <fullName evidence="1">RNase H type-1 domain-containing protein</fullName>
    </recommendedName>
</protein>
<dbReference type="InterPro" id="IPR002156">
    <property type="entry name" value="RNaseH_domain"/>
</dbReference>